<dbReference type="EMBL" id="CP012172">
    <property type="protein sequence ID" value="AKV75147.1"/>
    <property type="molecule type" value="Genomic_DNA"/>
</dbReference>
<dbReference type="Proteomes" id="UP000061362">
    <property type="component" value="Chromosome"/>
</dbReference>
<organism evidence="2 8">
    <name type="scientific">Metallosphaera sedula</name>
    <dbReference type="NCBI Taxonomy" id="43687"/>
    <lineage>
        <taxon>Archaea</taxon>
        <taxon>Thermoproteota</taxon>
        <taxon>Thermoprotei</taxon>
        <taxon>Sulfolobales</taxon>
        <taxon>Sulfolobaceae</taxon>
        <taxon>Metallosphaera</taxon>
    </lineage>
</organism>
<dbReference type="Proteomes" id="UP000056255">
    <property type="component" value="Chromosome"/>
</dbReference>
<dbReference type="Proteomes" id="UP000062475">
    <property type="component" value="Chromosome"/>
</dbReference>
<dbReference type="Proteomes" id="UP000029084">
    <property type="component" value="Chromosome"/>
</dbReference>
<dbReference type="Gene3D" id="1.20.5.2950">
    <property type="match status" value="1"/>
</dbReference>
<dbReference type="PATRIC" id="fig|43687.5.peg.2390"/>
<evidence type="ECO:0000256" key="1">
    <source>
        <dbReference type="SAM" id="Coils"/>
    </source>
</evidence>
<sequence>MSEAKLNILTKAIVEFEEEVKKAKHDTSDNAKALILKAQSLSSELEKVAEATLDEAEKSIEGEKQATIDALRKKFNEEKESLLAQIRQRAEKNLEQAIEETIKALEGAYK</sequence>
<proteinExistence type="predicted"/>
<reference evidence="7 9" key="3">
    <citation type="submission" date="2015-07" db="EMBL/GenBank/DDBJ databases">
        <title>Physiological, transcriptional responses and genome re-sequencing of acid resistant extremely thermoacidophilic Metallosphaera sedula SARC-M1.</title>
        <authorList>
            <person name="Ai C."/>
            <person name="McCarthy S."/>
            <person name="Eckrich V."/>
            <person name="Rudrappa D."/>
            <person name="Qiu G."/>
            <person name="Blum P."/>
        </authorList>
    </citation>
    <scope>NUCLEOTIDE SEQUENCE [LARGE SCALE GENOMIC DNA]</scope>
    <source>
        <strain evidence="7 9">SARC-M1</strain>
    </source>
</reference>
<accession>A0A088E7K9</accession>
<evidence type="ECO:0000313" key="8">
    <source>
        <dbReference type="Proteomes" id="UP000029084"/>
    </source>
</evidence>
<evidence type="ECO:0000313" key="13">
    <source>
        <dbReference type="Proteomes" id="UP000068832"/>
    </source>
</evidence>
<evidence type="ECO:0000313" key="12">
    <source>
        <dbReference type="Proteomes" id="UP000062475"/>
    </source>
</evidence>
<dbReference type="EMBL" id="CP012174">
    <property type="protein sequence ID" value="AKV79636.1"/>
    <property type="molecule type" value="Genomic_DNA"/>
</dbReference>
<name>A0A088E7K9_9CREN</name>
<evidence type="ECO:0000313" key="4">
    <source>
        <dbReference type="EMBL" id="AKV77385.1"/>
    </source>
</evidence>
<dbReference type="OrthoDB" id="34370at2157"/>
<dbReference type="GeneID" id="97612671"/>
<gene>
    <name evidence="2" type="ORF">HA72_2230</name>
    <name evidence="3" type="ORF">MsedA_2284</name>
    <name evidence="4" type="ORF">MsedB_2286</name>
    <name evidence="5" type="ORF">MsedC_2284</name>
    <name evidence="6" type="ORF">MsedD_2285</name>
    <name evidence="7" type="ORF">MsedE_2287</name>
</gene>
<evidence type="ECO:0000313" key="7">
    <source>
        <dbReference type="EMBL" id="AKV84117.1"/>
    </source>
</evidence>
<protein>
    <submittedName>
        <fullName evidence="2">Uncharacterized protein</fullName>
    </submittedName>
</protein>
<dbReference type="Proteomes" id="UP000062398">
    <property type="component" value="Chromosome"/>
</dbReference>
<evidence type="ECO:0000313" key="5">
    <source>
        <dbReference type="EMBL" id="AKV79636.1"/>
    </source>
</evidence>
<dbReference type="EMBL" id="CP012175">
    <property type="protein sequence ID" value="AKV81881.1"/>
    <property type="molecule type" value="Genomic_DNA"/>
</dbReference>
<dbReference type="AlphaFoldDB" id="A0A088E7K9"/>
<evidence type="ECO:0000313" key="11">
    <source>
        <dbReference type="Proteomes" id="UP000062398"/>
    </source>
</evidence>
<dbReference type="EMBL" id="CP008822">
    <property type="protein sequence ID" value="AIM28351.1"/>
    <property type="molecule type" value="Genomic_DNA"/>
</dbReference>
<reference evidence="10 11" key="2">
    <citation type="journal article" date="2015" name="Genome Announc.">
        <title>Complete Genome Sequences of Evolved Arsenate-Resistant Metallosphaera sedula Strains.</title>
        <authorList>
            <person name="Ai C."/>
            <person name="McCarthy S."/>
            <person name="Schackwitz W."/>
            <person name="Martin J."/>
            <person name="Lipzen A."/>
            <person name="Blum P."/>
        </authorList>
    </citation>
    <scope>NUCLEOTIDE SEQUENCE [LARGE SCALE GENOMIC DNA]</scope>
    <source>
        <strain evidence="5 11">ARS120-1</strain>
        <strain evidence="6 10">ARS120-2</strain>
        <strain evidence="3 13">ARS50-1</strain>
        <strain evidence="4 12">ARS50-2</strain>
    </source>
</reference>
<keyword evidence="1" id="KW-0175">Coiled coil</keyword>
<dbReference type="OMA" id="AYSKAIM"/>
<dbReference type="Proteomes" id="UP000068832">
    <property type="component" value="Chromosome"/>
</dbReference>
<evidence type="ECO:0000313" key="3">
    <source>
        <dbReference type="EMBL" id="AKV75147.1"/>
    </source>
</evidence>
<reference evidence="2 8" key="1">
    <citation type="journal article" date="2014" name="J. Bacteriol.">
        <title>Role of an Archaeal PitA Transporter in the Copper and Arsenic Resistance of Metallosphaera sedula, an Extreme Thermoacidophile.</title>
        <authorList>
            <person name="McCarthy S."/>
            <person name="Ai C."/>
            <person name="Wheaton G."/>
            <person name="Tevatia R."/>
            <person name="Eckrich V."/>
            <person name="Kelly R."/>
            <person name="Blum P."/>
        </authorList>
    </citation>
    <scope>NUCLEOTIDE SEQUENCE [LARGE SCALE GENOMIC DNA]</scope>
    <source>
        <strain evidence="2 8">CuR1</strain>
    </source>
</reference>
<dbReference type="EMBL" id="CP012173">
    <property type="protein sequence ID" value="AKV77385.1"/>
    <property type="molecule type" value="Genomic_DNA"/>
</dbReference>
<evidence type="ECO:0000313" key="9">
    <source>
        <dbReference type="Proteomes" id="UP000056255"/>
    </source>
</evidence>
<dbReference type="EMBL" id="CP012176">
    <property type="protein sequence ID" value="AKV84117.1"/>
    <property type="molecule type" value="Genomic_DNA"/>
</dbReference>
<feature type="coiled-coil region" evidence="1">
    <location>
        <begin position="6"/>
        <end position="100"/>
    </location>
</feature>
<evidence type="ECO:0000313" key="6">
    <source>
        <dbReference type="EMBL" id="AKV81881.1"/>
    </source>
</evidence>
<dbReference type="RefSeq" id="WP_012022155.1">
    <property type="nucleotide sequence ID" value="NZ_AP019770.1"/>
</dbReference>
<dbReference type="Pfam" id="PF26552">
    <property type="entry name" value="DUF8181"/>
    <property type="match status" value="1"/>
</dbReference>
<evidence type="ECO:0000313" key="2">
    <source>
        <dbReference type="EMBL" id="AIM28351.1"/>
    </source>
</evidence>
<dbReference type="InterPro" id="IPR058494">
    <property type="entry name" value="DUF8181"/>
</dbReference>
<evidence type="ECO:0000313" key="10">
    <source>
        <dbReference type="Proteomes" id="UP000061362"/>
    </source>
</evidence>